<evidence type="ECO:0000256" key="3">
    <source>
        <dbReference type="ARBA" id="ARBA00022692"/>
    </source>
</evidence>
<evidence type="ECO:0000256" key="4">
    <source>
        <dbReference type="ARBA" id="ARBA00022989"/>
    </source>
</evidence>
<protein>
    <submittedName>
        <fullName evidence="8">QacE family quaternary ammonium compound efflux SMR transporter</fullName>
    </submittedName>
</protein>
<keyword evidence="5 7" id="KW-0472">Membrane</keyword>
<keyword evidence="4 7" id="KW-1133">Transmembrane helix</keyword>
<evidence type="ECO:0000256" key="2">
    <source>
        <dbReference type="ARBA" id="ARBA00022475"/>
    </source>
</evidence>
<comment type="caution">
    <text evidence="8">The sequence shown here is derived from an EMBL/GenBank/DDBJ whole genome shotgun (WGS) entry which is preliminary data.</text>
</comment>
<dbReference type="OrthoDB" id="2168659at2"/>
<keyword evidence="9" id="KW-1185">Reference proteome</keyword>
<feature type="transmembrane region" description="Helical" evidence="7">
    <location>
        <begin position="83"/>
        <end position="99"/>
    </location>
</feature>
<feature type="transmembrane region" description="Helical" evidence="7">
    <location>
        <begin position="5"/>
        <end position="22"/>
    </location>
</feature>
<evidence type="ECO:0000256" key="5">
    <source>
        <dbReference type="ARBA" id="ARBA00023136"/>
    </source>
</evidence>
<dbReference type="RefSeq" id="WP_131013935.1">
    <property type="nucleotide sequence ID" value="NZ_SIRE01000009.1"/>
</dbReference>
<dbReference type="InterPro" id="IPR000390">
    <property type="entry name" value="Small_drug/metabolite_transptr"/>
</dbReference>
<dbReference type="Gene3D" id="1.10.3730.20">
    <property type="match status" value="1"/>
</dbReference>
<dbReference type="InterPro" id="IPR045324">
    <property type="entry name" value="Small_multidrug_res"/>
</dbReference>
<dbReference type="Proteomes" id="UP000293142">
    <property type="component" value="Unassembled WGS sequence"/>
</dbReference>
<dbReference type="InterPro" id="IPR037185">
    <property type="entry name" value="EmrE-like"/>
</dbReference>
<evidence type="ECO:0000256" key="1">
    <source>
        <dbReference type="ARBA" id="ARBA00004651"/>
    </source>
</evidence>
<accession>A0A4Q9DSW0</accession>
<evidence type="ECO:0000256" key="6">
    <source>
        <dbReference type="RuleBase" id="RU003942"/>
    </source>
</evidence>
<dbReference type="Pfam" id="PF00893">
    <property type="entry name" value="Multi_Drug_Res"/>
    <property type="match status" value="1"/>
</dbReference>
<name>A0A4Q9DSW0_9BACL</name>
<sequence length="110" mass="12024">MKSGWMGIGIAIIFEVIWVSGLKHADQWWAWLVTFGAIFVSFRLFIRASQMLPVGTLYTVFTGLGTAGTVLTEMAVFGEPFNWIKILLIALLLYGVIGLKRVTTAEGAGA</sequence>
<dbReference type="GO" id="GO:0005886">
    <property type="term" value="C:plasma membrane"/>
    <property type="evidence" value="ECO:0007669"/>
    <property type="project" value="UniProtKB-SubCell"/>
</dbReference>
<proteinExistence type="inferred from homology"/>
<keyword evidence="2" id="KW-1003">Cell membrane</keyword>
<dbReference type="PANTHER" id="PTHR30561:SF7">
    <property type="entry name" value="GUANIDINIUM EFFLUX SYSTEM SUBUNIT GDNC-RELATED"/>
    <property type="match status" value="1"/>
</dbReference>
<evidence type="ECO:0000313" key="9">
    <source>
        <dbReference type="Proteomes" id="UP000293142"/>
    </source>
</evidence>
<dbReference type="GO" id="GO:0022857">
    <property type="term" value="F:transmembrane transporter activity"/>
    <property type="evidence" value="ECO:0007669"/>
    <property type="project" value="InterPro"/>
</dbReference>
<organism evidence="8 9">
    <name type="scientific">Paenibacillus thalictri</name>
    <dbReference type="NCBI Taxonomy" id="2527873"/>
    <lineage>
        <taxon>Bacteria</taxon>
        <taxon>Bacillati</taxon>
        <taxon>Bacillota</taxon>
        <taxon>Bacilli</taxon>
        <taxon>Bacillales</taxon>
        <taxon>Paenibacillaceae</taxon>
        <taxon>Paenibacillus</taxon>
    </lineage>
</organism>
<comment type="similarity">
    <text evidence="6">Belongs to the drug/metabolite transporter (DMT) superfamily. Small multidrug resistance (SMR) (TC 2.A.7.1) family.</text>
</comment>
<gene>
    <name evidence="8" type="ORF">EYB31_13840</name>
</gene>
<dbReference type="AlphaFoldDB" id="A0A4Q9DSW0"/>
<feature type="transmembrane region" description="Helical" evidence="7">
    <location>
        <begin position="58"/>
        <end position="77"/>
    </location>
</feature>
<keyword evidence="3 6" id="KW-0812">Transmembrane</keyword>
<comment type="subcellular location">
    <subcellularLocation>
        <location evidence="1 6">Cell membrane</location>
        <topology evidence="1 6">Multi-pass membrane protein</topology>
    </subcellularLocation>
</comment>
<evidence type="ECO:0000313" key="8">
    <source>
        <dbReference type="EMBL" id="TBL78579.1"/>
    </source>
</evidence>
<evidence type="ECO:0000256" key="7">
    <source>
        <dbReference type="SAM" id="Phobius"/>
    </source>
</evidence>
<feature type="transmembrane region" description="Helical" evidence="7">
    <location>
        <begin position="28"/>
        <end position="46"/>
    </location>
</feature>
<dbReference type="PANTHER" id="PTHR30561">
    <property type="entry name" value="SMR FAMILY PROTON-DEPENDENT DRUG EFFLUX TRANSPORTER SUGE"/>
    <property type="match status" value="1"/>
</dbReference>
<dbReference type="SUPFAM" id="SSF103481">
    <property type="entry name" value="Multidrug resistance efflux transporter EmrE"/>
    <property type="match status" value="1"/>
</dbReference>
<dbReference type="EMBL" id="SIRE01000009">
    <property type="protein sequence ID" value="TBL78579.1"/>
    <property type="molecule type" value="Genomic_DNA"/>
</dbReference>
<reference evidence="8 9" key="1">
    <citation type="submission" date="2019-02" db="EMBL/GenBank/DDBJ databases">
        <title>Paenibacillus sp. nov., isolated from surface-sterilized tissue of Thalictrum simplex L.</title>
        <authorList>
            <person name="Tuo L."/>
        </authorList>
    </citation>
    <scope>NUCLEOTIDE SEQUENCE [LARGE SCALE GENOMIC DNA]</scope>
    <source>
        <strain evidence="8 9">N2SHLJ1</strain>
    </source>
</reference>